<gene>
    <name evidence="3" type="ORF">Q8A64_09940</name>
</gene>
<organism evidence="3 4">
    <name type="scientific">Keguizhuia sedimenti</name>
    <dbReference type="NCBI Taxonomy" id="3064264"/>
    <lineage>
        <taxon>Bacteria</taxon>
        <taxon>Pseudomonadati</taxon>
        <taxon>Pseudomonadota</taxon>
        <taxon>Betaproteobacteria</taxon>
        <taxon>Burkholderiales</taxon>
        <taxon>Oxalobacteraceae</taxon>
        <taxon>Keguizhuia</taxon>
    </lineage>
</organism>
<dbReference type="PROSITE" id="PS50975">
    <property type="entry name" value="ATP_GRASP"/>
    <property type="match status" value="1"/>
</dbReference>
<dbReference type="Gene3D" id="3.30.470.20">
    <property type="entry name" value="ATP-grasp fold, B domain"/>
    <property type="match status" value="1"/>
</dbReference>
<keyword evidence="4" id="KW-1185">Reference proteome</keyword>
<dbReference type="Proteomes" id="UP001225596">
    <property type="component" value="Unassembled WGS sequence"/>
</dbReference>
<dbReference type="Gene3D" id="3.30.1490.20">
    <property type="entry name" value="ATP-grasp fold, A domain"/>
    <property type="match status" value="1"/>
</dbReference>
<dbReference type="SUPFAM" id="SSF56059">
    <property type="entry name" value="Glutathione synthetase ATP-binding domain-like"/>
    <property type="match status" value="1"/>
</dbReference>
<comment type="caution">
    <text evidence="3">The sequence shown here is derived from an EMBL/GenBank/DDBJ whole genome shotgun (WGS) entry which is preliminary data.</text>
</comment>
<dbReference type="InterPro" id="IPR011761">
    <property type="entry name" value="ATP-grasp"/>
</dbReference>
<keyword evidence="1" id="KW-0547">Nucleotide-binding</keyword>
<keyword evidence="1" id="KW-0067">ATP-binding</keyword>
<evidence type="ECO:0000313" key="3">
    <source>
        <dbReference type="EMBL" id="MDQ9170728.1"/>
    </source>
</evidence>
<dbReference type="InterPro" id="IPR013815">
    <property type="entry name" value="ATP_grasp_subdomain_1"/>
</dbReference>
<dbReference type="Pfam" id="PF02655">
    <property type="entry name" value="ATP-grasp_3"/>
    <property type="match status" value="1"/>
</dbReference>
<evidence type="ECO:0000259" key="2">
    <source>
        <dbReference type="PROSITE" id="PS50975"/>
    </source>
</evidence>
<evidence type="ECO:0000256" key="1">
    <source>
        <dbReference type="PROSITE-ProRule" id="PRU00409"/>
    </source>
</evidence>
<accession>A0ABU1BNZ0</accession>
<dbReference type="EMBL" id="JAUYVH010000005">
    <property type="protein sequence ID" value="MDQ9170728.1"/>
    <property type="molecule type" value="Genomic_DNA"/>
</dbReference>
<protein>
    <submittedName>
        <fullName evidence="3">ATP-grasp domain-containing protein</fullName>
    </submittedName>
</protein>
<dbReference type="RefSeq" id="WP_338436666.1">
    <property type="nucleotide sequence ID" value="NZ_JAUYVH010000005.1"/>
</dbReference>
<proteinExistence type="predicted"/>
<feature type="domain" description="ATP-grasp" evidence="2">
    <location>
        <begin position="119"/>
        <end position="296"/>
    </location>
</feature>
<reference evidence="3 4" key="1">
    <citation type="submission" date="2023-08" db="EMBL/GenBank/DDBJ databases">
        <title>Oxalobacteraceae gen .nov., isolated from river sludge outside the plant.</title>
        <authorList>
            <person name="Zhao S.Y."/>
        </authorList>
    </citation>
    <scope>NUCLEOTIDE SEQUENCE [LARGE SCALE GENOMIC DNA]</scope>
    <source>
        <strain evidence="3 4">R-40</strain>
    </source>
</reference>
<sequence>MINFIVLGRNKHVLVPVLQSIRSFTDAKAIAIGSEDTKSLKWSSLCEQHLVVNFDGSDDDAFVALINSIVEKIQYVTLIPADCDAIRMTNRVRERLSLKITPIPMTATLDMFDDKWRFYQFCKQNQVAVPATRLFESKEQLDYNALAGEFGVPFVIKPVNQAGARGVQIIRSKAQFDRVISRNHAYQYAPLVAQTYIDGSDIDISFLADRGQIGAFAIQQANDSSVEFVHNPELEQMASKLCKLSAYHGVMHIDARIDKHSGKIYLLESNPRFWASLSASAACGLNFVAESIQALPRTRGIRRLTAGKSYISHPVLHPSTWPALLSDGGDNGRLLRAMTFDPHALGSFATALPSLALRQFSRRASDKLRVTKKLNSFLRSSLEQKRLTKN</sequence>
<name>A0ABU1BNZ0_9BURK</name>
<evidence type="ECO:0000313" key="4">
    <source>
        <dbReference type="Proteomes" id="UP001225596"/>
    </source>
</evidence>
<dbReference type="InterPro" id="IPR003806">
    <property type="entry name" value="ATP-grasp_PylC-type"/>
</dbReference>